<dbReference type="InterPro" id="IPR002303">
    <property type="entry name" value="Valyl-tRNA_ligase"/>
</dbReference>
<dbReference type="PROSITE" id="PS00178">
    <property type="entry name" value="AA_TRNA_LIGASE_I"/>
    <property type="match status" value="1"/>
</dbReference>
<dbReference type="HAMAP" id="MF_02004">
    <property type="entry name" value="Val_tRNA_synth_type1"/>
    <property type="match status" value="1"/>
</dbReference>
<dbReference type="EMBL" id="JACRTF010000001">
    <property type="protein sequence ID" value="MBC8591872.1"/>
    <property type="molecule type" value="Genomic_DNA"/>
</dbReference>
<reference evidence="16" key="1">
    <citation type="submission" date="2020-08" db="EMBL/GenBank/DDBJ databases">
        <title>Genome public.</title>
        <authorList>
            <person name="Liu C."/>
            <person name="Sun Q."/>
        </authorList>
    </citation>
    <scope>NUCLEOTIDE SEQUENCE</scope>
    <source>
        <strain evidence="16">N12</strain>
    </source>
</reference>
<evidence type="ECO:0000256" key="1">
    <source>
        <dbReference type="ARBA" id="ARBA00004496"/>
    </source>
</evidence>
<dbReference type="InterPro" id="IPR001412">
    <property type="entry name" value="aa-tRNA-synth_I_CS"/>
</dbReference>
<dbReference type="Gene3D" id="1.10.730.10">
    <property type="entry name" value="Isoleucyl-tRNA Synthetase, Domain 1"/>
    <property type="match status" value="1"/>
</dbReference>
<dbReference type="PANTHER" id="PTHR11946:SF109">
    <property type="entry name" value="VALINE--TRNA LIGASE"/>
    <property type="match status" value="1"/>
</dbReference>
<keyword evidence="3 12" id="KW-0963">Cytoplasm</keyword>
<evidence type="ECO:0000259" key="14">
    <source>
        <dbReference type="Pfam" id="PF08264"/>
    </source>
</evidence>
<dbReference type="Pfam" id="PF08264">
    <property type="entry name" value="Anticodon_1"/>
    <property type="match status" value="1"/>
</dbReference>
<comment type="similarity">
    <text evidence="11 12">Belongs to the class-I aminoacyl-tRNA synthetase family. ValS type 1 subfamily.</text>
</comment>
<keyword evidence="8 12" id="KW-0175">Coiled coil</keyword>
<keyword evidence="9 12" id="KW-0030">Aminoacyl-tRNA synthetase</keyword>
<dbReference type="Pfam" id="PF00133">
    <property type="entry name" value="tRNA-synt_1"/>
    <property type="match status" value="1"/>
</dbReference>
<dbReference type="GO" id="GO:0005829">
    <property type="term" value="C:cytosol"/>
    <property type="evidence" value="ECO:0007669"/>
    <property type="project" value="TreeGrafter"/>
</dbReference>
<comment type="function">
    <text evidence="12">Catalyzes the attachment of valine to tRNA(Val). As ValRS can inadvertently accommodate and process structurally similar amino acids such as threonine, to avoid such errors, it has a 'posttransfer' editing activity that hydrolyzes mischarged Thr-tRNA(Val) in a tRNA-dependent manner.</text>
</comment>
<evidence type="ECO:0000256" key="4">
    <source>
        <dbReference type="ARBA" id="ARBA00022598"/>
    </source>
</evidence>
<feature type="domain" description="Aminoacyl-tRNA synthetase class Ia" evidence="13">
    <location>
        <begin position="15"/>
        <end position="570"/>
    </location>
</feature>
<organism evidence="16 17">
    <name type="scientific">Jilunia laotingensis</name>
    <dbReference type="NCBI Taxonomy" id="2763675"/>
    <lineage>
        <taxon>Bacteria</taxon>
        <taxon>Pseudomonadati</taxon>
        <taxon>Bacteroidota</taxon>
        <taxon>Bacteroidia</taxon>
        <taxon>Bacteroidales</taxon>
        <taxon>Bacteroidaceae</taxon>
        <taxon>Jilunia</taxon>
    </lineage>
</organism>
<dbReference type="GO" id="GO:0002161">
    <property type="term" value="F:aminoacyl-tRNA deacylase activity"/>
    <property type="evidence" value="ECO:0007669"/>
    <property type="project" value="InterPro"/>
</dbReference>
<dbReference type="GO" id="GO:0004832">
    <property type="term" value="F:valine-tRNA ligase activity"/>
    <property type="evidence" value="ECO:0007669"/>
    <property type="project" value="UniProtKB-UniRule"/>
</dbReference>
<dbReference type="InterPro" id="IPR019499">
    <property type="entry name" value="Val-tRNA_synth_tRNA-bd"/>
</dbReference>
<accession>A0A926F2K7</accession>
<evidence type="ECO:0000256" key="3">
    <source>
        <dbReference type="ARBA" id="ARBA00022490"/>
    </source>
</evidence>
<keyword evidence="17" id="KW-1185">Reference proteome</keyword>
<comment type="subunit">
    <text evidence="2 12">Monomer.</text>
</comment>
<evidence type="ECO:0000313" key="17">
    <source>
        <dbReference type="Proteomes" id="UP000651085"/>
    </source>
</evidence>
<dbReference type="RefSeq" id="WP_262433089.1">
    <property type="nucleotide sequence ID" value="NZ_JACRTF010000001.1"/>
</dbReference>
<gene>
    <name evidence="12" type="primary">valS</name>
    <name evidence="16" type="ORF">H8744_01180</name>
</gene>
<evidence type="ECO:0000256" key="8">
    <source>
        <dbReference type="ARBA" id="ARBA00023054"/>
    </source>
</evidence>
<feature type="binding site" evidence="12">
    <location>
        <position position="535"/>
    </location>
    <ligand>
        <name>ATP</name>
        <dbReference type="ChEBI" id="CHEBI:30616"/>
    </ligand>
</feature>
<dbReference type="CDD" id="cd07962">
    <property type="entry name" value="Anticodon_Ia_Val"/>
    <property type="match status" value="1"/>
</dbReference>
<feature type="short sequence motif" description="'HIGH' region" evidence="12">
    <location>
        <begin position="43"/>
        <end position="53"/>
    </location>
</feature>
<dbReference type="FunFam" id="1.10.287.380:FF:000001">
    <property type="entry name" value="Valine--tRNA ligase"/>
    <property type="match status" value="1"/>
</dbReference>
<dbReference type="SUPFAM" id="SSF46589">
    <property type="entry name" value="tRNA-binding arm"/>
    <property type="match status" value="1"/>
</dbReference>
<keyword evidence="4 12" id="KW-0436">Ligase</keyword>
<dbReference type="InterPro" id="IPR009008">
    <property type="entry name" value="Val/Leu/Ile-tRNA-synth_edit"/>
</dbReference>
<feature type="short sequence motif" description="'KMSKS' region" evidence="12">
    <location>
        <begin position="532"/>
        <end position="536"/>
    </location>
</feature>
<dbReference type="InterPro" id="IPR033705">
    <property type="entry name" value="Anticodon_Ia_Val"/>
</dbReference>
<evidence type="ECO:0000256" key="10">
    <source>
        <dbReference type="ARBA" id="ARBA00047552"/>
    </source>
</evidence>
<dbReference type="NCBIfam" id="TIGR00422">
    <property type="entry name" value="valS"/>
    <property type="match status" value="1"/>
</dbReference>
<dbReference type="SUPFAM" id="SSF52374">
    <property type="entry name" value="Nucleotidylyl transferase"/>
    <property type="match status" value="1"/>
</dbReference>
<evidence type="ECO:0000259" key="13">
    <source>
        <dbReference type="Pfam" id="PF00133"/>
    </source>
</evidence>
<evidence type="ECO:0000256" key="6">
    <source>
        <dbReference type="ARBA" id="ARBA00022840"/>
    </source>
</evidence>
<comment type="domain">
    <text evidence="12">The C-terminal coiled-coil domain is crucial for aminoacylation activity.</text>
</comment>
<dbReference type="SUPFAM" id="SSF47323">
    <property type="entry name" value="Anticodon-binding domain of a subclass of class I aminoacyl-tRNA synthetases"/>
    <property type="match status" value="1"/>
</dbReference>
<dbReference type="InterPro" id="IPR037118">
    <property type="entry name" value="Val-tRNA_synth_C_sf"/>
</dbReference>
<dbReference type="Pfam" id="PF10458">
    <property type="entry name" value="Val_tRNA-synt_C"/>
    <property type="match status" value="1"/>
</dbReference>
<dbReference type="PANTHER" id="PTHR11946">
    <property type="entry name" value="VALYL-TRNA SYNTHETASES"/>
    <property type="match status" value="1"/>
</dbReference>
<evidence type="ECO:0000313" key="16">
    <source>
        <dbReference type="EMBL" id="MBC8591872.1"/>
    </source>
</evidence>
<dbReference type="EC" id="6.1.1.9" evidence="12"/>
<evidence type="ECO:0000256" key="5">
    <source>
        <dbReference type="ARBA" id="ARBA00022741"/>
    </source>
</evidence>
<feature type="domain" description="Methionyl/Valyl/Leucyl/Isoleucyl-tRNA synthetase anticodon-binding" evidence="14">
    <location>
        <begin position="613"/>
        <end position="755"/>
    </location>
</feature>
<dbReference type="NCBIfam" id="NF004349">
    <property type="entry name" value="PRK05729.1"/>
    <property type="match status" value="1"/>
</dbReference>
<evidence type="ECO:0000256" key="11">
    <source>
        <dbReference type="ARBA" id="ARBA00060830"/>
    </source>
</evidence>
<keyword evidence="6 12" id="KW-0067">ATP-binding</keyword>
<dbReference type="InterPro" id="IPR009080">
    <property type="entry name" value="tRNAsynth_Ia_anticodon-bd"/>
</dbReference>
<sequence length="875" mass="99671">MELASKYNPADVEGKWYQYWLDHKLFSSKPDGREPYTIVIPPPNVTGVLHMGHMLNNTIQDILVRRARMEGKNACWVPGTDHASIATEAKVVNKLAAAGIKKTDLSRDEFLKHAWAWTEEHGGIILKQLRKLGASCDWDRTAFTMDEKRSESVLKVFVDLYNKGLIYRGVRMVNWDPKALTALSDEEVIYKEEHGKLYYLRYKIEGEDGYAVVATTRPETIMGDTAMCINPNDPKNQHLKGKKVIVPLVGRVIPVIEDDYVDIEFGTGCLKVTPAHDVNDYMLGEKYNLPSIDIFNDNGTLSEAAGMYVGQDRFDVRKQIEKDLEAAGLLEKTEAYTNKVGYSERTNVVIEPKLSMQWFLKMEHLAKIALEPVMADDIKFYPAKYKNTYRHWMENIKDWCISRQLWWGHRIPAYFLPEGGYVVAVTDEEALKLAKEKTGNDALTMADLRQDEDCLDTWFSSWLWPISLFDGINNPGNEEIKYYYPTSDLVTGPDIIFFWVARMIMAGYEYEGEMPFKNVYFTGIVRDKLGRKMSKSLGNSPDPLELIEKYGADGVRMGMMLSAPAGNDILFDDALCEQGRNFCNKIWNAFRLIKGWTVAEEVEIPDDARMAVKWMDMKLNAASLEVADLLSKYRLSEALMVIYKLFWDEFSSWLLEIVKPGYGQPINAYVYNMTLNAFERLLTLLHPFMPFITEELWQQLRERKSGESLMVSLLQKPGEVDETFVQQFEMAKEVITNIRSIRMQKNIALKEALELQVVGQNPVENMEPVIRKMGNLSAITVVETKADGAASFMIGTTEFAVPLGNMIDVEAEIARMEVELKHKQGFLQGVLKKLSNEKFVSNAPAAVIELERKKQADAESIIKSLQESIEALKKA</sequence>
<dbReference type="Gene3D" id="3.40.50.620">
    <property type="entry name" value="HUPs"/>
    <property type="match status" value="2"/>
</dbReference>
<evidence type="ECO:0000256" key="12">
    <source>
        <dbReference type="HAMAP-Rule" id="MF_02004"/>
    </source>
</evidence>
<dbReference type="GO" id="GO:0005524">
    <property type="term" value="F:ATP binding"/>
    <property type="evidence" value="ECO:0007669"/>
    <property type="project" value="UniProtKB-UniRule"/>
</dbReference>
<comment type="domain">
    <text evidence="12">ValRS has two distinct active sites: one for aminoacylation and one for editing. The misactivated threonine is translocated from the active site to the editing site.</text>
</comment>
<evidence type="ECO:0000259" key="15">
    <source>
        <dbReference type="Pfam" id="PF10458"/>
    </source>
</evidence>
<comment type="catalytic activity">
    <reaction evidence="10 12">
        <text>tRNA(Val) + L-valine + ATP = L-valyl-tRNA(Val) + AMP + diphosphate</text>
        <dbReference type="Rhea" id="RHEA:10704"/>
        <dbReference type="Rhea" id="RHEA-COMP:9672"/>
        <dbReference type="Rhea" id="RHEA-COMP:9708"/>
        <dbReference type="ChEBI" id="CHEBI:30616"/>
        <dbReference type="ChEBI" id="CHEBI:33019"/>
        <dbReference type="ChEBI" id="CHEBI:57762"/>
        <dbReference type="ChEBI" id="CHEBI:78442"/>
        <dbReference type="ChEBI" id="CHEBI:78537"/>
        <dbReference type="ChEBI" id="CHEBI:456215"/>
        <dbReference type="EC" id="6.1.1.9"/>
    </reaction>
</comment>
<dbReference type="CDD" id="cd00817">
    <property type="entry name" value="ValRS_core"/>
    <property type="match status" value="1"/>
</dbReference>
<evidence type="ECO:0000256" key="9">
    <source>
        <dbReference type="ARBA" id="ARBA00023146"/>
    </source>
</evidence>
<dbReference type="PRINTS" id="PR00986">
    <property type="entry name" value="TRNASYNTHVAL"/>
</dbReference>
<dbReference type="Proteomes" id="UP000651085">
    <property type="component" value="Unassembled WGS sequence"/>
</dbReference>
<dbReference type="InterPro" id="IPR013155">
    <property type="entry name" value="M/V/L/I-tRNA-synth_anticd-bd"/>
</dbReference>
<proteinExistence type="inferred from homology"/>
<protein>
    <recommendedName>
        <fullName evidence="12">Valine--tRNA ligase</fullName>
        <ecNumber evidence="12">6.1.1.9</ecNumber>
    </recommendedName>
    <alternativeName>
        <fullName evidence="12">Valyl-tRNA synthetase</fullName>
        <shortName evidence="12">ValRS</shortName>
    </alternativeName>
</protein>
<dbReference type="SUPFAM" id="SSF50677">
    <property type="entry name" value="ValRS/IleRS/LeuRS editing domain"/>
    <property type="match status" value="1"/>
</dbReference>
<feature type="domain" description="Valyl-tRNA synthetase tRNA-binding arm" evidence="15">
    <location>
        <begin position="808"/>
        <end position="872"/>
    </location>
</feature>
<dbReference type="Gene3D" id="3.90.740.10">
    <property type="entry name" value="Valyl/Leucyl/Isoleucyl-tRNA synthetase, editing domain"/>
    <property type="match status" value="2"/>
</dbReference>
<keyword evidence="7 12" id="KW-0648">Protein biosynthesis</keyword>
<keyword evidence="5 12" id="KW-0547">Nucleotide-binding</keyword>
<dbReference type="FunFam" id="3.40.50.620:FF:000032">
    <property type="entry name" value="Valine--tRNA ligase"/>
    <property type="match status" value="1"/>
</dbReference>
<evidence type="ECO:0000256" key="2">
    <source>
        <dbReference type="ARBA" id="ARBA00011245"/>
    </source>
</evidence>
<comment type="caution">
    <text evidence="16">The sequence shown here is derived from an EMBL/GenBank/DDBJ whole genome shotgun (WGS) entry which is preliminary data.</text>
</comment>
<comment type="subcellular location">
    <subcellularLocation>
        <location evidence="1 12">Cytoplasm</location>
    </subcellularLocation>
</comment>
<dbReference type="GO" id="GO:0006438">
    <property type="term" value="P:valyl-tRNA aminoacylation"/>
    <property type="evidence" value="ECO:0007669"/>
    <property type="project" value="UniProtKB-UniRule"/>
</dbReference>
<dbReference type="InterPro" id="IPR014729">
    <property type="entry name" value="Rossmann-like_a/b/a_fold"/>
</dbReference>
<evidence type="ECO:0000256" key="7">
    <source>
        <dbReference type="ARBA" id="ARBA00022917"/>
    </source>
</evidence>
<dbReference type="InterPro" id="IPR002300">
    <property type="entry name" value="aa-tRNA-synth_Ia"/>
</dbReference>
<dbReference type="AlphaFoldDB" id="A0A926F2K7"/>
<name>A0A926F2K7_9BACT</name>
<dbReference type="InterPro" id="IPR010978">
    <property type="entry name" value="tRNA-bd_arm"/>
</dbReference>
<dbReference type="Gene3D" id="1.10.287.380">
    <property type="entry name" value="Valyl-tRNA synthetase, C-terminal domain"/>
    <property type="match status" value="1"/>
</dbReference>
<dbReference type="FunFam" id="3.90.740.10:FF:000015">
    <property type="entry name" value="Valine--tRNA ligase"/>
    <property type="match status" value="1"/>
</dbReference>